<protein>
    <submittedName>
        <fullName evidence="2">Helix-turn-helix domain-containing protein</fullName>
    </submittedName>
</protein>
<evidence type="ECO:0000259" key="1">
    <source>
        <dbReference type="Pfam" id="PF12728"/>
    </source>
</evidence>
<dbReference type="SUPFAM" id="SSF46955">
    <property type="entry name" value="Putative DNA-binding domain"/>
    <property type="match status" value="1"/>
</dbReference>
<organism evidence="2 3">
    <name type="scientific">Roseofilum halophilum BLCC-M91</name>
    <dbReference type="NCBI Taxonomy" id="3022259"/>
    <lineage>
        <taxon>Bacteria</taxon>
        <taxon>Bacillati</taxon>
        <taxon>Cyanobacteriota</taxon>
        <taxon>Cyanophyceae</taxon>
        <taxon>Desertifilales</taxon>
        <taxon>Desertifilaceae</taxon>
        <taxon>Roseofilum</taxon>
        <taxon>Roseofilum halophilum</taxon>
    </lineage>
</organism>
<accession>A0ABT7BHW8</accession>
<feature type="domain" description="Helix-turn-helix" evidence="1">
    <location>
        <begin position="77"/>
        <end position="124"/>
    </location>
</feature>
<evidence type="ECO:0000313" key="2">
    <source>
        <dbReference type="EMBL" id="MDJ1178765.1"/>
    </source>
</evidence>
<dbReference type="InterPro" id="IPR009061">
    <property type="entry name" value="DNA-bd_dom_put_sf"/>
</dbReference>
<dbReference type="EMBL" id="JAQPOK010000066">
    <property type="protein sequence ID" value="MDJ1178765.1"/>
    <property type="molecule type" value="Genomic_DNA"/>
</dbReference>
<gene>
    <name evidence="2" type="ORF">PJF56_07815</name>
</gene>
<dbReference type="RefSeq" id="WP_283762077.1">
    <property type="nucleotide sequence ID" value="NZ_JAQPOK010000066.1"/>
</dbReference>
<comment type="caution">
    <text evidence="2">The sequence shown here is derived from an EMBL/GenBank/DDBJ whole genome shotgun (WGS) entry which is preliminary data.</text>
</comment>
<reference evidence="2 3" key="1">
    <citation type="submission" date="2023-01" db="EMBL/GenBank/DDBJ databases">
        <title>Novel diversity within Roseofilum (Cyanobacteria; Desertifilaceae) from marine benthic mats with descriptions of four novel species.</title>
        <authorList>
            <person name="Wang Y."/>
            <person name="Berthold D.E."/>
            <person name="Hu J."/>
            <person name="Lefler F.W."/>
            <person name="Laughinghouse H.D. IV."/>
        </authorList>
    </citation>
    <scope>NUCLEOTIDE SEQUENCE [LARGE SCALE GENOMIC DNA]</scope>
    <source>
        <strain evidence="2 3">BLCC-M91</strain>
    </source>
</reference>
<evidence type="ECO:0000313" key="3">
    <source>
        <dbReference type="Proteomes" id="UP001231370"/>
    </source>
</evidence>
<dbReference type="Proteomes" id="UP001231370">
    <property type="component" value="Unassembled WGS sequence"/>
</dbReference>
<name>A0ABT7BHW8_9CYAN</name>
<dbReference type="InterPro" id="IPR041657">
    <property type="entry name" value="HTH_17"/>
</dbReference>
<proteinExistence type="predicted"/>
<dbReference type="InterPro" id="IPR010093">
    <property type="entry name" value="SinI_DNA-bd"/>
</dbReference>
<sequence>MKEPIQPSKNDIRLAAETAQKLAAYAENEVLKIRIIEEGSDTIPVEIPAPAVSLLIDLLQEMSKGNAVTLIPYHAQLTTQKAADFLNVSEPFVVELCNKGELPYSRLGKHRMIDFADLIEFKRKSLVESHQALDELAALHQEMGGYSIS</sequence>
<keyword evidence="3" id="KW-1185">Reference proteome</keyword>
<dbReference type="NCBIfam" id="TIGR01764">
    <property type="entry name" value="excise"/>
    <property type="match status" value="1"/>
</dbReference>
<dbReference type="Pfam" id="PF12728">
    <property type="entry name" value="HTH_17"/>
    <property type="match status" value="1"/>
</dbReference>